<dbReference type="AlphaFoldDB" id="A0A1M5KLK3"/>
<sequence length="101" mass="11545">MKTENKKITSFAEHLDAQYGKSGTETRQKYEEEYESFELGVLIQEMRKERGMTQEQLALKCGTTKTYISKIENNASDIRLSTLMRIIRQGLGGHLKLSLTA</sequence>
<dbReference type="Gene3D" id="1.10.260.40">
    <property type="entry name" value="lambda repressor-like DNA-binding domains"/>
    <property type="match status" value="1"/>
</dbReference>
<dbReference type="Pfam" id="PF01381">
    <property type="entry name" value="HTH_3"/>
    <property type="match status" value="1"/>
</dbReference>
<reference evidence="4" key="1">
    <citation type="submission" date="2016-11" db="EMBL/GenBank/DDBJ databases">
        <authorList>
            <person name="Varghese N."/>
            <person name="Submissions S."/>
        </authorList>
    </citation>
    <scope>NUCLEOTIDE SEQUENCE [LARGE SCALE GENOMIC DNA]</scope>
    <source>
        <strain evidence="4">DSM 17659</strain>
    </source>
</reference>
<keyword evidence="1" id="KW-0238">DNA-binding</keyword>
<accession>A0A1M5KLK3</accession>
<dbReference type="GO" id="GO:0003677">
    <property type="term" value="F:DNA binding"/>
    <property type="evidence" value="ECO:0007669"/>
    <property type="project" value="UniProtKB-KW"/>
</dbReference>
<dbReference type="InterPro" id="IPR001387">
    <property type="entry name" value="Cro/C1-type_HTH"/>
</dbReference>
<dbReference type="GO" id="GO:0005829">
    <property type="term" value="C:cytosol"/>
    <property type="evidence" value="ECO:0007669"/>
    <property type="project" value="TreeGrafter"/>
</dbReference>
<dbReference type="RefSeq" id="WP_073019160.1">
    <property type="nucleotide sequence ID" value="NZ_FQWF01000007.1"/>
</dbReference>
<dbReference type="SMART" id="SM00530">
    <property type="entry name" value="HTH_XRE"/>
    <property type="match status" value="1"/>
</dbReference>
<dbReference type="GO" id="GO:0003700">
    <property type="term" value="F:DNA-binding transcription factor activity"/>
    <property type="evidence" value="ECO:0007669"/>
    <property type="project" value="TreeGrafter"/>
</dbReference>
<keyword evidence="4" id="KW-1185">Reference proteome</keyword>
<evidence type="ECO:0000313" key="4">
    <source>
        <dbReference type="Proteomes" id="UP000184020"/>
    </source>
</evidence>
<dbReference type="InterPro" id="IPR050807">
    <property type="entry name" value="TransReg_Diox_bact_type"/>
</dbReference>
<feature type="domain" description="HTH cro/C1-type" evidence="2">
    <location>
        <begin position="43"/>
        <end position="86"/>
    </location>
</feature>
<dbReference type="OrthoDB" id="337567at2"/>
<dbReference type="CDD" id="cd00093">
    <property type="entry name" value="HTH_XRE"/>
    <property type="match status" value="1"/>
</dbReference>
<dbReference type="PANTHER" id="PTHR46797">
    <property type="entry name" value="HTH-TYPE TRANSCRIPTIONAL REGULATOR"/>
    <property type="match status" value="1"/>
</dbReference>
<organism evidence="3 4">
    <name type="scientific">Flavobacterium micromati</name>
    <dbReference type="NCBI Taxonomy" id="229205"/>
    <lineage>
        <taxon>Bacteria</taxon>
        <taxon>Pseudomonadati</taxon>
        <taxon>Bacteroidota</taxon>
        <taxon>Flavobacteriia</taxon>
        <taxon>Flavobacteriales</taxon>
        <taxon>Flavobacteriaceae</taxon>
        <taxon>Flavobacterium</taxon>
    </lineage>
</organism>
<evidence type="ECO:0000313" key="3">
    <source>
        <dbReference type="EMBL" id="SHG53560.1"/>
    </source>
</evidence>
<evidence type="ECO:0000256" key="1">
    <source>
        <dbReference type="ARBA" id="ARBA00023125"/>
    </source>
</evidence>
<dbReference type="InterPro" id="IPR010982">
    <property type="entry name" value="Lambda_DNA-bd_dom_sf"/>
</dbReference>
<name>A0A1M5KLK3_9FLAO</name>
<dbReference type="Proteomes" id="UP000184020">
    <property type="component" value="Unassembled WGS sequence"/>
</dbReference>
<evidence type="ECO:0000259" key="2">
    <source>
        <dbReference type="PROSITE" id="PS50943"/>
    </source>
</evidence>
<gene>
    <name evidence="3" type="ORF">SAMN05444372_1073</name>
</gene>
<dbReference type="STRING" id="229205.SAMN05444372_1073"/>
<proteinExistence type="predicted"/>
<dbReference type="EMBL" id="FQWF01000007">
    <property type="protein sequence ID" value="SHG53560.1"/>
    <property type="molecule type" value="Genomic_DNA"/>
</dbReference>
<protein>
    <submittedName>
        <fullName evidence="3">Helix-turn-helix</fullName>
    </submittedName>
</protein>
<dbReference type="SUPFAM" id="SSF47413">
    <property type="entry name" value="lambda repressor-like DNA-binding domains"/>
    <property type="match status" value="1"/>
</dbReference>
<dbReference type="PROSITE" id="PS50943">
    <property type="entry name" value="HTH_CROC1"/>
    <property type="match status" value="1"/>
</dbReference>
<dbReference type="PANTHER" id="PTHR46797:SF1">
    <property type="entry name" value="METHYLPHOSPHONATE SYNTHASE"/>
    <property type="match status" value="1"/>
</dbReference>